<sequence length="50" mass="5829">MKKVMPFVQLVRENLAAHGECAFDVACRFDQNEVLQQVRCFILFEQLISL</sequence>
<protein>
    <submittedName>
        <fullName evidence="4">Transcriptional regulator</fullName>
    </submittedName>
</protein>
<reference evidence="4" key="1">
    <citation type="submission" date="2016-06" db="UniProtKB">
        <authorList>
            <consortium name="WormBaseParasite"/>
        </authorList>
    </citation>
    <scope>IDENTIFICATION</scope>
</reference>
<dbReference type="WBParaSite" id="GPUH_0001562801-mRNA-1">
    <property type="protein sequence ID" value="GPUH_0001562801-mRNA-1"/>
    <property type="gene ID" value="GPUH_0001562801"/>
</dbReference>
<feature type="domain" description="Leucine--tRNA ligase RagD-binding" evidence="1">
    <location>
        <begin position="1"/>
        <end position="27"/>
    </location>
</feature>
<dbReference type="Pfam" id="PF24810">
    <property type="entry name" value="RBD_LARS1"/>
    <property type="match status" value="1"/>
</dbReference>
<evidence type="ECO:0000259" key="1">
    <source>
        <dbReference type="Pfam" id="PF24810"/>
    </source>
</evidence>
<keyword evidence="3" id="KW-1185">Reference proteome</keyword>
<proteinExistence type="predicted"/>
<reference evidence="2 3" key="2">
    <citation type="submission" date="2018-11" db="EMBL/GenBank/DDBJ databases">
        <authorList>
            <consortium name="Pathogen Informatics"/>
        </authorList>
    </citation>
    <scope>NUCLEOTIDE SEQUENCE [LARGE SCALE GENOMIC DNA]</scope>
</reference>
<accession>A0A183E3R5</accession>
<gene>
    <name evidence="2" type="ORF">GPUH_LOCUS15606</name>
</gene>
<name>A0A183E3R5_9BILA</name>
<evidence type="ECO:0000313" key="2">
    <source>
        <dbReference type="EMBL" id="VDN26320.1"/>
    </source>
</evidence>
<evidence type="ECO:0000313" key="3">
    <source>
        <dbReference type="Proteomes" id="UP000271098"/>
    </source>
</evidence>
<organism evidence="4">
    <name type="scientific">Gongylonema pulchrum</name>
    <dbReference type="NCBI Taxonomy" id="637853"/>
    <lineage>
        <taxon>Eukaryota</taxon>
        <taxon>Metazoa</taxon>
        <taxon>Ecdysozoa</taxon>
        <taxon>Nematoda</taxon>
        <taxon>Chromadorea</taxon>
        <taxon>Rhabditida</taxon>
        <taxon>Spirurina</taxon>
        <taxon>Spiruromorpha</taxon>
        <taxon>Spiruroidea</taxon>
        <taxon>Gongylonematidae</taxon>
        <taxon>Gongylonema</taxon>
    </lineage>
</organism>
<dbReference type="OrthoDB" id="10249672at2759"/>
<dbReference type="EMBL" id="UYRT01082675">
    <property type="protein sequence ID" value="VDN26320.1"/>
    <property type="molecule type" value="Genomic_DNA"/>
</dbReference>
<dbReference type="Proteomes" id="UP000271098">
    <property type="component" value="Unassembled WGS sequence"/>
</dbReference>
<dbReference type="InterPro" id="IPR055416">
    <property type="entry name" value="RBD_LARS1"/>
</dbReference>
<dbReference type="AlphaFoldDB" id="A0A183E3R5"/>
<evidence type="ECO:0000313" key="4">
    <source>
        <dbReference type="WBParaSite" id="GPUH_0001562801-mRNA-1"/>
    </source>
</evidence>